<name>A0ABQ5RUT5_9CHLO</name>
<reference evidence="2 3" key="1">
    <citation type="journal article" date="2023" name="IScience">
        <title>Expanded male sex-determining region conserved during the evolution of homothallism in the green alga Volvox.</title>
        <authorList>
            <person name="Yamamoto K."/>
            <person name="Matsuzaki R."/>
            <person name="Mahakham W."/>
            <person name="Heman W."/>
            <person name="Sekimoto H."/>
            <person name="Kawachi M."/>
            <person name="Minakuchi Y."/>
            <person name="Toyoda A."/>
            <person name="Nozaki H."/>
        </authorList>
    </citation>
    <scope>NUCLEOTIDE SEQUENCE [LARGE SCALE GENOMIC DNA]</scope>
    <source>
        <strain evidence="2 3">NIES-4468</strain>
    </source>
</reference>
<dbReference type="EMBL" id="BSDZ01000009">
    <property type="protein sequence ID" value="GLI61199.1"/>
    <property type="molecule type" value="Genomic_DNA"/>
</dbReference>
<sequence>MEFKDETAVMNECNVPPLQPTFYAGPRPPLRDISRLPSPAEFRSILDNQRDNSRAPSPGEGRSILDNRRGFGGAYSHVPRRDDDCAFKLLLFNCWVTCVYVKL</sequence>
<evidence type="ECO:0000256" key="1">
    <source>
        <dbReference type="SAM" id="MobiDB-lite"/>
    </source>
</evidence>
<evidence type="ECO:0000313" key="2">
    <source>
        <dbReference type="EMBL" id="GLI61199.1"/>
    </source>
</evidence>
<protein>
    <submittedName>
        <fullName evidence="2">Uncharacterized protein</fullName>
    </submittedName>
</protein>
<keyword evidence="3" id="KW-1185">Reference proteome</keyword>
<accession>A0ABQ5RUT5</accession>
<gene>
    <name evidence="2" type="ORF">VaNZ11_003489</name>
</gene>
<evidence type="ECO:0000313" key="3">
    <source>
        <dbReference type="Proteomes" id="UP001165090"/>
    </source>
</evidence>
<dbReference type="Proteomes" id="UP001165090">
    <property type="component" value="Unassembled WGS sequence"/>
</dbReference>
<organism evidence="2 3">
    <name type="scientific">Volvox africanus</name>
    <dbReference type="NCBI Taxonomy" id="51714"/>
    <lineage>
        <taxon>Eukaryota</taxon>
        <taxon>Viridiplantae</taxon>
        <taxon>Chlorophyta</taxon>
        <taxon>core chlorophytes</taxon>
        <taxon>Chlorophyceae</taxon>
        <taxon>CS clade</taxon>
        <taxon>Chlamydomonadales</taxon>
        <taxon>Volvocaceae</taxon>
        <taxon>Volvox</taxon>
    </lineage>
</organism>
<comment type="caution">
    <text evidence="2">The sequence shown here is derived from an EMBL/GenBank/DDBJ whole genome shotgun (WGS) entry which is preliminary data.</text>
</comment>
<proteinExistence type="predicted"/>
<feature type="region of interest" description="Disordered" evidence="1">
    <location>
        <begin position="44"/>
        <end position="68"/>
    </location>
</feature>